<sequence length="567" mass="64330">MSLTRLLRHLPLLKSASRHFSITSNVCSPPGTAVLAVAGQVTTDQEALRRHTSNRWLYNEQIQLSRRYVKFDPHALGQVASGAVGANCTRIDKVAEGSTNKIFLLTFENGQEAIARLPCPLAGPPHLITASEVATMEFAREIMKIPVPKILSWSSRADATPVGAEFIIMEKVHGVELEKLWPEMRGAENKTVVEQLMEIQKKFMTFRFSHYGSLFFKEDVVGYPHTTDIFAEPTAHPDVPSKYAIGPCVSWDLWRGERQRVDVDRGPWKDAYSYIAGFVKCEKQWLARFAKPRDPSDPFYLDPEDNSPAAHIAVLDQFLACLPHIMPDPELRYPALWHTDLHRGNIFVEPPQPTISGIIDWQWTDIGPFYAQAIFPKAFVYGGDRIKLSSNPYDRPQLPEGFEDLPLEEQELARMEHNEAFTMCYQQILITETPPWSAVTTIPHRSTIVDPVYRATRTWYGGIVSMQIILLHMQVVWDEIAPAGTSCPLNYTNEDAERLVSLAVRARDYENNVERLKTLLNVQIDGRVDTEQYDEVRAKSEEMKAHWDPEECGGQYPFQEGGHSLLI</sequence>
<dbReference type="InterPro" id="IPR002575">
    <property type="entry name" value="Aminoglycoside_PTrfase"/>
</dbReference>
<dbReference type="Gene3D" id="3.90.1200.10">
    <property type="match status" value="1"/>
</dbReference>
<name>A0A165GIW3_9APHY</name>
<keyword evidence="3" id="KW-1185">Reference proteome</keyword>
<evidence type="ECO:0000259" key="1">
    <source>
        <dbReference type="Pfam" id="PF01636"/>
    </source>
</evidence>
<protein>
    <recommendedName>
        <fullName evidence="1">Aminoglycoside phosphotransferase domain-containing protein</fullName>
    </recommendedName>
</protein>
<reference evidence="2 3" key="1">
    <citation type="journal article" date="2016" name="Mol. Biol. Evol.">
        <title>Comparative Genomics of Early-Diverging Mushroom-Forming Fungi Provides Insights into the Origins of Lignocellulose Decay Capabilities.</title>
        <authorList>
            <person name="Nagy L.G."/>
            <person name="Riley R."/>
            <person name="Tritt A."/>
            <person name="Adam C."/>
            <person name="Daum C."/>
            <person name="Floudas D."/>
            <person name="Sun H."/>
            <person name="Yadav J.S."/>
            <person name="Pangilinan J."/>
            <person name="Larsson K.H."/>
            <person name="Matsuura K."/>
            <person name="Barry K."/>
            <person name="Labutti K."/>
            <person name="Kuo R."/>
            <person name="Ohm R.A."/>
            <person name="Bhattacharya S.S."/>
            <person name="Shirouzu T."/>
            <person name="Yoshinaga Y."/>
            <person name="Martin F.M."/>
            <person name="Grigoriev I.V."/>
            <person name="Hibbett D.S."/>
        </authorList>
    </citation>
    <scope>NUCLEOTIDE SEQUENCE [LARGE SCALE GENOMIC DNA]</scope>
    <source>
        <strain evidence="2 3">93-53</strain>
    </source>
</reference>
<evidence type="ECO:0000313" key="2">
    <source>
        <dbReference type="EMBL" id="KZT10409.1"/>
    </source>
</evidence>
<dbReference type="InterPro" id="IPR011009">
    <property type="entry name" value="Kinase-like_dom_sf"/>
</dbReference>
<feature type="domain" description="Aminoglycoside phosphotransferase" evidence="1">
    <location>
        <begin position="93"/>
        <end position="370"/>
    </location>
</feature>
<dbReference type="InterPro" id="IPR051035">
    <property type="entry name" value="Mito_inheritance_9"/>
</dbReference>
<dbReference type="Pfam" id="PF01636">
    <property type="entry name" value="APH"/>
    <property type="match status" value="1"/>
</dbReference>
<dbReference type="RefSeq" id="XP_040768149.1">
    <property type="nucleotide sequence ID" value="XM_040903877.1"/>
</dbReference>
<evidence type="ECO:0000313" key="3">
    <source>
        <dbReference type="Proteomes" id="UP000076871"/>
    </source>
</evidence>
<dbReference type="SUPFAM" id="SSF56112">
    <property type="entry name" value="Protein kinase-like (PK-like)"/>
    <property type="match status" value="1"/>
</dbReference>
<organism evidence="2 3">
    <name type="scientific">Laetiporus sulphureus 93-53</name>
    <dbReference type="NCBI Taxonomy" id="1314785"/>
    <lineage>
        <taxon>Eukaryota</taxon>
        <taxon>Fungi</taxon>
        <taxon>Dikarya</taxon>
        <taxon>Basidiomycota</taxon>
        <taxon>Agaricomycotina</taxon>
        <taxon>Agaricomycetes</taxon>
        <taxon>Polyporales</taxon>
        <taxon>Laetiporus</taxon>
    </lineage>
</organism>
<proteinExistence type="predicted"/>
<dbReference type="Proteomes" id="UP000076871">
    <property type="component" value="Unassembled WGS sequence"/>
</dbReference>
<dbReference type="GO" id="GO:0005739">
    <property type="term" value="C:mitochondrion"/>
    <property type="evidence" value="ECO:0007669"/>
    <property type="project" value="TreeGrafter"/>
</dbReference>
<accession>A0A165GIW3</accession>
<dbReference type="PANTHER" id="PTHR36091:SF2">
    <property type="entry name" value="AMINOGLYCOSIDE PHOSPHOTRANSFERASE DOMAIN-CONTAINING PROTEIN"/>
    <property type="match status" value="1"/>
</dbReference>
<dbReference type="OrthoDB" id="2968323at2759"/>
<dbReference type="EMBL" id="KV427609">
    <property type="protein sequence ID" value="KZT10409.1"/>
    <property type="molecule type" value="Genomic_DNA"/>
</dbReference>
<dbReference type="InParanoid" id="A0A165GIW3"/>
<dbReference type="GeneID" id="63820907"/>
<gene>
    <name evidence="2" type="ORF">LAESUDRAFT_644782</name>
</gene>
<dbReference type="PANTHER" id="PTHR36091">
    <property type="entry name" value="ALTERED INHERITANCE OF MITOCHONDRIA PROTEIN 9, MITOCHONDRIAL"/>
    <property type="match status" value="1"/>
</dbReference>
<dbReference type="AlphaFoldDB" id="A0A165GIW3"/>
<dbReference type="STRING" id="1314785.A0A165GIW3"/>